<comment type="similarity">
    <text evidence="1 7">Belongs to the bacterial ribosomal protein bL9 family.</text>
</comment>
<dbReference type="NCBIfam" id="TIGR00158">
    <property type="entry name" value="L9"/>
    <property type="match status" value="1"/>
</dbReference>
<evidence type="ECO:0000256" key="3">
    <source>
        <dbReference type="ARBA" id="ARBA00022884"/>
    </source>
</evidence>
<organism evidence="10 11">
    <name type="scientific">Liquorilactobacillus ghanensis DSM 18630</name>
    <dbReference type="NCBI Taxonomy" id="1423750"/>
    <lineage>
        <taxon>Bacteria</taxon>
        <taxon>Bacillati</taxon>
        <taxon>Bacillota</taxon>
        <taxon>Bacilli</taxon>
        <taxon>Lactobacillales</taxon>
        <taxon>Lactobacillaceae</taxon>
        <taxon>Liquorilactobacillus</taxon>
    </lineage>
</organism>
<evidence type="ECO:0000256" key="4">
    <source>
        <dbReference type="ARBA" id="ARBA00022980"/>
    </source>
</evidence>
<dbReference type="HAMAP" id="MF_00503">
    <property type="entry name" value="Ribosomal_bL9"/>
    <property type="match status" value="1"/>
</dbReference>
<evidence type="ECO:0000256" key="2">
    <source>
        <dbReference type="ARBA" id="ARBA00022730"/>
    </source>
</evidence>
<dbReference type="AlphaFoldDB" id="A0A0R1VKE7"/>
<dbReference type="Proteomes" id="UP000051451">
    <property type="component" value="Unassembled WGS sequence"/>
</dbReference>
<dbReference type="EMBL" id="AZGB01000018">
    <property type="protein sequence ID" value="KRM05741.1"/>
    <property type="molecule type" value="Genomic_DNA"/>
</dbReference>
<evidence type="ECO:0000259" key="8">
    <source>
        <dbReference type="Pfam" id="PF01281"/>
    </source>
</evidence>
<feature type="domain" description="Ribosomal protein L9" evidence="8">
    <location>
        <begin position="1"/>
        <end position="46"/>
    </location>
</feature>
<keyword evidence="2 7" id="KW-0699">rRNA-binding</keyword>
<sequence>MRVIFLQDVRGKGLRGEIKNLPDGFANFLIKANKVKPATAQAMSQLNGQKRAEEKKDAALLAESEKLKAQLESGKMVVELQAKAGTDGRLFGSITSKQVAQALEKQYGLKIDKRKMEMNEPIRSLGYVNIPTKLHPKVVAKIRVHIAEK</sequence>
<evidence type="ECO:0000256" key="5">
    <source>
        <dbReference type="ARBA" id="ARBA00023274"/>
    </source>
</evidence>
<dbReference type="PATRIC" id="fig|1423750.3.peg.1486"/>
<evidence type="ECO:0000259" key="9">
    <source>
        <dbReference type="Pfam" id="PF03948"/>
    </source>
</evidence>
<reference evidence="10 11" key="1">
    <citation type="journal article" date="2015" name="Genome Announc.">
        <title>Expanding the biotechnology potential of lactobacilli through comparative genomics of 213 strains and associated genera.</title>
        <authorList>
            <person name="Sun Z."/>
            <person name="Harris H.M."/>
            <person name="McCann A."/>
            <person name="Guo C."/>
            <person name="Argimon S."/>
            <person name="Zhang W."/>
            <person name="Yang X."/>
            <person name="Jeffery I.B."/>
            <person name="Cooney J.C."/>
            <person name="Kagawa T.F."/>
            <person name="Liu W."/>
            <person name="Song Y."/>
            <person name="Salvetti E."/>
            <person name="Wrobel A."/>
            <person name="Rasinkangas P."/>
            <person name="Parkhill J."/>
            <person name="Rea M.C."/>
            <person name="O'Sullivan O."/>
            <person name="Ritari J."/>
            <person name="Douillard F.P."/>
            <person name="Paul Ross R."/>
            <person name="Yang R."/>
            <person name="Briner A.E."/>
            <person name="Felis G.E."/>
            <person name="de Vos W.M."/>
            <person name="Barrangou R."/>
            <person name="Klaenhammer T.R."/>
            <person name="Caufield P.W."/>
            <person name="Cui Y."/>
            <person name="Zhang H."/>
            <person name="O'Toole P.W."/>
        </authorList>
    </citation>
    <scope>NUCLEOTIDE SEQUENCE [LARGE SCALE GENOMIC DNA]</scope>
    <source>
        <strain evidence="10 11">DSM 18630</strain>
    </source>
</reference>
<keyword evidence="3 7" id="KW-0694">RNA-binding</keyword>
<dbReference type="PANTHER" id="PTHR21368">
    <property type="entry name" value="50S RIBOSOMAL PROTEIN L9"/>
    <property type="match status" value="1"/>
</dbReference>
<dbReference type="GO" id="GO:1990904">
    <property type="term" value="C:ribonucleoprotein complex"/>
    <property type="evidence" value="ECO:0007669"/>
    <property type="project" value="UniProtKB-KW"/>
</dbReference>
<dbReference type="Gene3D" id="3.40.5.10">
    <property type="entry name" value="Ribosomal protein L9, N-terminal domain"/>
    <property type="match status" value="1"/>
</dbReference>
<proteinExistence type="inferred from homology"/>
<keyword evidence="4 7" id="KW-0689">Ribosomal protein</keyword>
<dbReference type="GO" id="GO:0003735">
    <property type="term" value="F:structural constituent of ribosome"/>
    <property type="evidence" value="ECO:0007669"/>
    <property type="project" value="InterPro"/>
</dbReference>
<dbReference type="GO" id="GO:0019843">
    <property type="term" value="F:rRNA binding"/>
    <property type="evidence" value="ECO:0007669"/>
    <property type="project" value="UniProtKB-UniRule"/>
</dbReference>
<evidence type="ECO:0000256" key="6">
    <source>
        <dbReference type="ARBA" id="ARBA00035292"/>
    </source>
</evidence>
<protein>
    <recommendedName>
        <fullName evidence="6 7">Large ribosomal subunit protein bL9</fullName>
    </recommendedName>
</protein>
<gene>
    <name evidence="7" type="primary">rplI</name>
    <name evidence="10" type="ORF">FC89_GL001450</name>
</gene>
<dbReference type="GeneID" id="98319455"/>
<dbReference type="InterPro" id="IPR000244">
    <property type="entry name" value="Ribosomal_bL9"/>
</dbReference>
<evidence type="ECO:0000256" key="7">
    <source>
        <dbReference type="HAMAP-Rule" id="MF_00503"/>
    </source>
</evidence>
<dbReference type="InterPro" id="IPR036935">
    <property type="entry name" value="Ribosomal_bL9_N_sf"/>
</dbReference>
<dbReference type="Pfam" id="PF03948">
    <property type="entry name" value="Ribosomal_L9_C"/>
    <property type="match status" value="1"/>
</dbReference>
<dbReference type="SUPFAM" id="SSF55658">
    <property type="entry name" value="L9 N-domain-like"/>
    <property type="match status" value="1"/>
</dbReference>
<dbReference type="InterPro" id="IPR009027">
    <property type="entry name" value="Ribosomal_bL9/RNase_H1_N"/>
</dbReference>
<evidence type="ECO:0000313" key="10">
    <source>
        <dbReference type="EMBL" id="KRM05741.1"/>
    </source>
</evidence>
<dbReference type="GO" id="GO:0005840">
    <property type="term" value="C:ribosome"/>
    <property type="evidence" value="ECO:0007669"/>
    <property type="project" value="UniProtKB-KW"/>
</dbReference>
<keyword evidence="11" id="KW-1185">Reference proteome</keyword>
<dbReference type="STRING" id="1423750.FC89_GL001450"/>
<dbReference type="InterPro" id="IPR020069">
    <property type="entry name" value="Ribosomal_bL9_C"/>
</dbReference>
<feature type="domain" description="Large ribosomal subunit protein bL9 C-terminal" evidence="9">
    <location>
        <begin position="63"/>
        <end position="147"/>
    </location>
</feature>
<dbReference type="RefSeq" id="WP_057872174.1">
    <property type="nucleotide sequence ID" value="NZ_AZGB01000018.1"/>
</dbReference>
<comment type="function">
    <text evidence="7">Binds to the 23S rRNA.</text>
</comment>
<dbReference type="SUPFAM" id="SSF55653">
    <property type="entry name" value="Ribosomal protein L9 C-domain"/>
    <property type="match status" value="1"/>
</dbReference>
<dbReference type="InterPro" id="IPR020594">
    <property type="entry name" value="Ribosomal_bL9_bac/chp"/>
</dbReference>
<dbReference type="Pfam" id="PF01281">
    <property type="entry name" value="Ribosomal_L9_N"/>
    <property type="match status" value="1"/>
</dbReference>
<dbReference type="OrthoDB" id="9788336at2"/>
<dbReference type="GO" id="GO:0006412">
    <property type="term" value="P:translation"/>
    <property type="evidence" value="ECO:0007669"/>
    <property type="project" value="UniProtKB-UniRule"/>
</dbReference>
<dbReference type="FunFam" id="3.10.430.100:FF:000002">
    <property type="entry name" value="50S ribosomal protein L9"/>
    <property type="match status" value="1"/>
</dbReference>
<accession>A0A0R1VKE7</accession>
<name>A0A0R1VKE7_9LACO</name>
<dbReference type="InterPro" id="IPR036791">
    <property type="entry name" value="Ribosomal_bL9_C_sf"/>
</dbReference>
<comment type="caution">
    <text evidence="10">The sequence shown here is derived from an EMBL/GenBank/DDBJ whole genome shotgun (WGS) entry which is preliminary data.</text>
</comment>
<evidence type="ECO:0000313" key="11">
    <source>
        <dbReference type="Proteomes" id="UP000051451"/>
    </source>
</evidence>
<dbReference type="Gene3D" id="3.10.430.100">
    <property type="entry name" value="Ribosomal protein L9, C-terminal domain"/>
    <property type="match status" value="1"/>
</dbReference>
<keyword evidence="5 7" id="KW-0687">Ribonucleoprotein</keyword>
<evidence type="ECO:0000256" key="1">
    <source>
        <dbReference type="ARBA" id="ARBA00010605"/>
    </source>
</evidence>
<dbReference type="InterPro" id="IPR020070">
    <property type="entry name" value="Ribosomal_bL9_N"/>
</dbReference>